<protein>
    <recommendedName>
        <fullName evidence="4">Phage portal protein</fullName>
    </recommendedName>
</protein>
<feature type="region of interest" description="Disordered" evidence="1">
    <location>
        <begin position="400"/>
        <end position="428"/>
    </location>
</feature>
<dbReference type="AlphaFoldDB" id="A0A9N8RYE3"/>
<dbReference type="InterPro" id="IPR006427">
    <property type="entry name" value="Portal_HK97"/>
</dbReference>
<evidence type="ECO:0000313" key="3">
    <source>
        <dbReference type="Proteomes" id="UP000789704"/>
    </source>
</evidence>
<dbReference type="Pfam" id="PF04860">
    <property type="entry name" value="Phage_portal"/>
    <property type="match status" value="1"/>
</dbReference>
<keyword evidence="3" id="KW-1185">Reference proteome</keyword>
<evidence type="ECO:0000313" key="2">
    <source>
        <dbReference type="EMBL" id="CAG4906170.1"/>
    </source>
</evidence>
<evidence type="ECO:0008006" key="4">
    <source>
        <dbReference type="Google" id="ProtNLM"/>
    </source>
</evidence>
<organism evidence="2 3">
    <name type="scientific">Paraburkholderia saeva</name>
    <dbReference type="NCBI Taxonomy" id="2777537"/>
    <lineage>
        <taxon>Bacteria</taxon>
        <taxon>Pseudomonadati</taxon>
        <taxon>Pseudomonadota</taxon>
        <taxon>Betaproteobacteria</taxon>
        <taxon>Burkholderiales</taxon>
        <taxon>Burkholderiaceae</taxon>
        <taxon>Paraburkholderia</taxon>
    </lineage>
</organism>
<comment type="caution">
    <text evidence="2">The sequence shown here is derived from an EMBL/GenBank/DDBJ whole genome shotgun (WGS) entry which is preliminary data.</text>
</comment>
<reference evidence="2" key="1">
    <citation type="submission" date="2021-04" db="EMBL/GenBank/DDBJ databases">
        <authorList>
            <person name="Vanwijnsberghe S."/>
        </authorList>
    </citation>
    <scope>NUCLEOTIDE SEQUENCE</scope>
    <source>
        <strain evidence="2">LMG 31841</strain>
    </source>
</reference>
<gene>
    <name evidence="2" type="ORF">LMG31841_03531</name>
</gene>
<sequence>MTHPTSEGRPNQSGSVILREWNATRQAMKAQTGAVPVSEITRGTEAFGWITGMAGPGRAVTERSAMSVAAVYACVSLIGGAIASLVMGEYERNGADNMPVQSDLWYLFNEEMHPRWSAAVGWEYGVQSLLLHGDLFQRIHRVTRYSSAIESFEPLHPLCVNPMRYGERMVYSVWDPVTGQVEYIDQDDIIHVPGPGFDGYRGLSQIRHVLRLPVSASIAAGELSEGILNDGLRPDLVLKTSTKLDEAKINKLRNQWLEKYSGLRNSAAPVVLDGDMDIKQISMSASDAQLLENRKLTADDICGIFGVMPYMIGRPEKTTTLGSSVEQFGISFVKYTLQRHIVKIEQEANRKVIRSPTKFVRYDVSSLERGDTSARFTAYRTAAGRAGEPGFMTVNEIRRKENLPPVPDGDQLFKGTNDAAKPNPPAAE</sequence>
<name>A0A9N8RYE3_9BURK</name>
<dbReference type="EMBL" id="CAJQZC010000006">
    <property type="protein sequence ID" value="CAG4906170.1"/>
    <property type="molecule type" value="Genomic_DNA"/>
</dbReference>
<dbReference type="RefSeq" id="WP_228879319.1">
    <property type="nucleotide sequence ID" value="NZ_CAJQZC010000006.1"/>
</dbReference>
<accession>A0A9N8RYE3</accession>
<proteinExistence type="predicted"/>
<dbReference type="NCBIfam" id="TIGR01537">
    <property type="entry name" value="portal_HK97"/>
    <property type="match status" value="1"/>
</dbReference>
<evidence type="ECO:0000256" key="1">
    <source>
        <dbReference type="SAM" id="MobiDB-lite"/>
    </source>
</evidence>
<dbReference type="Proteomes" id="UP000789704">
    <property type="component" value="Unassembled WGS sequence"/>
</dbReference>
<dbReference type="InterPro" id="IPR006944">
    <property type="entry name" value="Phage/GTA_portal"/>
</dbReference>